<evidence type="ECO:0000256" key="8">
    <source>
        <dbReference type="ARBA" id="ARBA00022833"/>
    </source>
</evidence>
<evidence type="ECO:0000256" key="6">
    <source>
        <dbReference type="ARBA" id="ARBA00022771"/>
    </source>
</evidence>
<keyword evidence="8" id="KW-0862">Zinc</keyword>
<name>A0A1H1VB88_9ACTN</name>
<evidence type="ECO:0000256" key="15">
    <source>
        <dbReference type="PROSITE-ProRule" id="PRU00391"/>
    </source>
</evidence>
<evidence type="ECO:0000259" key="17">
    <source>
        <dbReference type="PROSITE" id="PS51068"/>
    </source>
</evidence>
<dbReference type="SMART" id="SM00898">
    <property type="entry name" value="Fapy_DNA_glyco"/>
    <property type="match status" value="1"/>
</dbReference>
<dbReference type="SUPFAM" id="SSF46946">
    <property type="entry name" value="S13-like H2TH domain"/>
    <property type="match status" value="1"/>
</dbReference>
<dbReference type="GO" id="GO:0140078">
    <property type="term" value="F:class I DNA-(apurinic or apyrimidinic site) endonuclease activity"/>
    <property type="evidence" value="ECO:0007669"/>
    <property type="project" value="UniProtKB-EC"/>
</dbReference>
<evidence type="ECO:0000259" key="16">
    <source>
        <dbReference type="PROSITE" id="PS51066"/>
    </source>
</evidence>
<keyword evidence="11" id="KW-0456">Lyase</keyword>
<dbReference type="InterPro" id="IPR015887">
    <property type="entry name" value="DNA_glyclase_Znf_dom_DNA_BS"/>
</dbReference>
<comment type="catalytic activity">
    <reaction evidence="14">
        <text>2'-deoxyribonucleotide-(2'-deoxyribose 5'-phosphate)-2'-deoxyribonucleotide-DNA = a 3'-end 2'-deoxyribonucleotide-(2,3-dehydro-2,3-deoxyribose 5'-phosphate)-DNA + a 5'-end 5'-phospho-2'-deoxyribonucleoside-DNA + H(+)</text>
        <dbReference type="Rhea" id="RHEA:66592"/>
        <dbReference type="Rhea" id="RHEA-COMP:13180"/>
        <dbReference type="Rhea" id="RHEA-COMP:16897"/>
        <dbReference type="Rhea" id="RHEA-COMP:17067"/>
        <dbReference type="ChEBI" id="CHEBI:15378"/>
        <dbReference type="ChEBI" id="CHEBI:136412"/>
        <dbReference type="ChEBI" id="CHEBI:157695"/>
        <dbReference type="ChEBI" id="CHEBI:167181"/>
        <dbReference type="EC" id="4.2.99.18"/>
    </reaction>
</comment>
<feature type="domain" description="FPG-type" evidence="16">
    <location>
        <begin position="221"/>
        <end position="259"/>
    </location>
</feature>
<evidence type="ECO:0000256" key="14">
    <source>
        <dbReference type="ARBA" id="ARBA00044632"/>
    </source>
</evidence>
<evidence type="ECO:0000256" key="11">
    <source>
        <dbReference type="ARBA" id="ARBA00023239"/>
    </source>
</evidence>
<dbReference type="Gene3D" id="3.20.190.10">
    <property type="entry name" value="MutM-like, N-terminal"/>
    <property type="match status" value="1"/>
</dbReference>
<dbReference type="PROSITE" id="PS51068">
    <property type="entry name" value="FPG_CAT"/>
    <property type="match status" value="1"/>
</dbReference>
<keyword evidence="5" id="KW-0227">DNA damage</keyword>
<dbReference type="PANTHER" id="PTHR42697:SF1">
    <property type="entry name" value="ENDONUCLEASE 8"/>
    <property type="match status" value="1"/>
</dbReference>
<dbReference type="Proteomes" id="UP000199103">
    <property type="component" value="Chromosome I"/>
</dbReference>
<dbReference type="RefSeq" id="WP_091526266.1">
    <property type="nucleotide sequence ID" value="NZ_LT629772.1"/>
</dbReference>
<keyword evidence="7" id="KW-0378">Hydrolase</keyword>
<dbReference type="EC" id="4.2.99.18" evidence="3"/>
<dbReference type="InterPro" id="IPR010663">
    <property type="entry name" value="Znf_FPG/IleRS"/>
</dbReference>
<evidence type="ECO:0000256" key="3">
    <source>
        <dbReference type="ARBA" id="ARBA00012720"/>
    </source>
</evidence>
<evidence type="ECO:0000313" key="19">
    <source>
        <dbReference type="Proteomes" id="UP000199103"/>
    </source>
</evidence>
<evidence type="ECO:0000256" key="1">
    <source>
        <dbReference type="ARBA" id="ARBA00001947"/>
    </source>
</evidence>
<keyword evidence="9" id="KW-0238">DNA-binding</keyword>
<dbReference type="GO" id="GO:0000703">
    <property type="term" value="F:oxidized pyrimidine nucleobase lesion DNA N-glycosylase activity"/>
    <property type="evidence" value="ECO:0007669"/>
    <property type="project" value="TreeGrafter"/>
</dbReference>
<dbReference type="GO" id="GO:0003684">
    <property type="term" value="F:damaged DNA binding"/>
    <property type="evidence" value="ECO:0007669"/>
    <property type="project" value="InterPro"/>
</dbReference>
<dbReference type="InterPro" id="IPR010979">
    <property type="entry name" value="Ribosomal_uS13-like_H2TH"/>
</dbReference>
<keyword evidence="10" id="KW-0234">DNA repair</keyword>
<keyword evidence="12" id="KW-0511">Multifunctional enzyme</keyword>
<dbReference type="InterPro" id="IPR012319">
    <property type="entry name" value="FPG_cat"/>
</dbReference>
<evidence type="ECO:0000256" key="4">
    <source>
        <dbReference type="ARBA" id="ARBA00022723"/>
    </source>
</evidence>
<keyword evidence="4" id="KW-0479">Metal-binding</keyword>
<dbReference type="PANTHER" id="PTHR42697">
    <property type="entry name" value="ENDONUCLEASE 8"/>
    <property type="match status" value="1"/>
</dbReference>
<dbReference type="Pfam" id="PF06827">
    <property type="entry name" value="zf-FPG_IleRS"/>
    <property type="match status" value="1"/>
</dbReference>
<comment type="similarity">
    <text evidence="2">Belongs to the FPG family.</text>
</comment>
<evidence type="ECO:0000256" key="12">
    <source>
        <dbReference type="ARBA" id="ARBA00023268"/>
    </source>
</evidence>
<proteinExistence type="inferred from homology"/>
<dbReference type="SUPFAM" id="SSF81624">
    <property type="entry name" value="N-terminal domain of MutM-like DNA repair proteins"/>
    <property type="match status" value="1"/>
</dbReference>
<dbReference type="SUPFAM" id="SSF57716">
    <property type="entry name" value="Glucocorticoid receptor-like (DNA-binding domain)"/>
    <property type="match status" value="1"/>
</dbReference>
<comment type="cofactor">
    <cofactor evidence="1">
        <name>Zn(2+)</name>
        <dbReference type="ChEBI" id="CHEBI:29105"/>
    </cofactor>
</comment>
<dbReference type="OrthoDB" id="9800855at2"/>
<evidence type="ECO:0000256" key="2">
    <source>
        <dbReference type="ARBA" id="ARBA00009409"/>
    </source>
</evidence>
<keyword evidence="18" id="KW-0540">Nuclease</keyword>
<keyword evidence="19" id="KW-1185">Reference proteome</keyword>
<dbReference type="SMART" id="SM01232">
    <property type="entry name" value="H2TH"/>
    <property type="match status" value="1"/>
</dbReference>
<evidence type="ECO:0000256" key="13">
    <source>
        <dbReference type="ARBA" id="ARBA00023295"/>
    </source>
</evidence>
<feature type="domain" description="Formamidopyrimidine-DNA glycosylase catalytic" evidence="17">
    <location>
        <begin position="2"/>
        <end position="129"/>
    </location>
</feature>
<sequence length="273" mass="30432">MPEGDIVWLTCRRLHLALAGRALTRSEFRTPALATTDLTGAAVLAVVPRGKHLLIRLSGGYTVHNHLRMDGAWRIYREGRRWAGPSHEIRAVLGVAGATAVGYRLPVLEMIRTDQESAVLGHLGPDLLGADWDIGEAVRRLRTQSARSVGEALLDQRNLAGIGTIYRAEVLFLQGIHPRMPVDRVGDLERLCERAHQLMMSNRGSFDQSTTGDRRPGRTHWVYGRAGRPCRRCGTPIRSEEFGPDNQERLSYWCPHCQPAEQHTPGTELVEGR</sequence>
<dbReference type="InterPro" id="IPR044090">
    <property type="entry name" value="Nei2_N"/>
</dbReference>
<dbReference type="PROSITE" id="PS01242">
    <property type="entry name" value="ZF_FPG_1"/>
    <property type="match status" value="1"/>
</dbReference>
<organism evidence="18 19">
    <name type="scientific">Microlunatus soli</name>
    <dbReference type="NCBI Taxonomy" id="630515"/>
    <lineage>
        <taxon>Bacteria</taxon>
        <taxon>Bacillati</taxon>
        <taxon>Actinomycetota</taxon>
        <taxon>Actinomycetes</taxon>
        <taxon>Propionibacteriales</taxon>
        <taxon>Propionibacteriaceae</taxon>
        <taxon>Microlunatus</taxon>
    </lineage>
</organism>
<dbReference type="Pfam" id="PF01149">
    <property type="entry name" value="Fapy_DNA_glyco"/>
    <property type="match status" value="1"/>
</dbReference>
<dbReference type="Pfam" id="PF06831">
    <property type="entry name" value="H2TH"/>
    <property type="match status" value="1"/>
</dbReference>
<dbReference type="InterPro" id="IPR000214">
    <property type="entry name" value="Znf_DNA_glyclase/AP_lyase"/>
</dbReference>
<dbReference type="CDD" id="cd08971">
    <property type="entry name" value="AcNei2_N"/>
    <property type="match status" value="1"/>
</dbReference>
<dbReference type="AlphaFoldDB" id="A0A1H1VB88"/>
<dbReference type="InterPro" id="IPR035937">
    <property type="entry name" value="FPG_N"/>
</dbReference>
<dbReference type="GO" id="GO:0006284">
    <property type="term" value="P:base-excision repair"/>
    <property type="evidence" value="ECO:0007669"/>
    <property type="project" value="InterPro"/>
</dbReference>
<evidence type="ECO:0000256" key="5">
    <source>
        <dbReference type="ARBA" id="ARBA00022763"/>
    </source>
</evidence>
<dbReference type="STRING" id="630515.SAMN04489812_3140"/>
<evidence type="ECO:0000313" key="18">
    <source>
        <dbReference type="EMBL" id="SDS82038.1"/>
    </source>
</evidence>
<dbReference type="EMBL" id="LT629772">
    <property type="protein sequence ID" value="SDS82038.1"/>
    <property type="molecule type" value="Genomic_DNA"/>
</dbReference>
<gene>
    <name evidence="18" type="ORF">SAMN04489812_3140</name>
</gene>
<evidence type="ECO:0000256" key="10">
    <source>
        <dbReference type="ARBA" id="ARBA00023204"/>
    </source>
</evidence>
<evidence type="ECO:0000256" key="9">
    <source>
        <dbReference type="ARBA" id="ARBA00023125"/>
    </source>
</evidence>
<dbReference type="InterPro" id="IPR015886">
    <property type="entry name" value="H2TH_FPG"/>
</dbReference>
<keyword evidence="13" id="KW-0326">Glycosidase</keyword>
<evidence type="ECO:0000256" key="7">
    <source>
        <dbReference type="ARBA" id="ARBA00022801"/>
    </source>
</evidence>
<keyword evidence="6 15" id="KW-0863">Zinc-finger</keyword>
<dbReference type="GO" id="GO:0008270">
    <property type="term" value="F:zinc ion binding"/>
    <property type="evidence" value="ECO:0007669"/>
    <property type="project" value="UniProtKB-KW"/>
</dbReference>
<reference evidence="18 19" key="1">
    <citation type="submission" date="2016-10" db="EMBL/GenBank/DDBJ databases">
        <authorList>
            <person name="de Groot N.N."/>
        </authorList>
    </citation>
    <scope>NUCLEOTIDE SEQUENCE [LARGE SCALE GENOMIC DNA]</scope>
    <source>
        <strain evidence="18 19">DSM 21800</strain>
    </source>
</reference>
<protein>
    <recommendedName>
        <fullName evidence="3">DNA-(apurinic or apyrimidinic site) lyase</fullName>
        <ecNumber evidence="3">4.2.99.18</ecNumber>
    </recommendedName>
</protein>
<accession>A0A1H1VB88</accession>
<dbReference type="Gene3D" id="1.10.8.50">
    <property type="match status" value="1"/>
</dbReference>
<dbReference type="PROSITE" id="PS51066">
    <property type="entry name" value="ZF_FPG_2"/>
    <property type="match status" value="1"/>
</dbReference>
<keyword evidence="18" id="KW-0255">Endonuclease</keyword>